<keyword evidence="5" id="KW-0472">Membrane</keyword>
<keyword evidence="3" id="KW-0325">Glycoprotein</keyword>
<dbReference type="GO" id="GO:0031012">
    <property type="term" value="C:extracellular matrix"/>
    <property type="evidence" value="ECO:0007669"/>
    <property type="project" value="TreeGrafter"/>
</dbReference>
<dbReference type="InterPro" id="IPR051418">
    <property type="entry name" value="Spondin/Thrombospondin_T1"/>
</dbReference>
<dbReference type="SUPFAM" id="SSF82895">
    <property type="entry name" value="TSP-1 type 1 repeat"/>
    <property type="match status" value="1"/>
</dbReference>
<dbReference type="Pfam" id="PF19028">
    <property type="entry name" value="TSP1_spondin"/>
    <property type="match status" value="1"/>
</dbReference>
<dbReference type="AlphaFoldDB" id="A0AAV2H4T7"/>
<evidence type="ECO:0000259" key="6">
    <source>
        <dbReference type="Pfam" id="PF19028"/>
    </source>
</evidence>
<dbReference type="Pfam" id="PF19030">
    <property type="entry name" value="TSP1_ADAMTS"/>
    <property type="match status" value="1"/>
</dbReference>
<dbReference type="InterPro" id="IPR036383">
    <property type="entry name" value="TSP1_rpt_sf"/>
</dbReference>
<dbReference type="InterPro" id="IPR000884">
    <property type="entry name" value="TSP1_rpt"/>
</dbReference>
<evidence type="ECO:0000256" key="1">
    <source>
        <dbReference type="ARBA" id="ARBA00022729"/>
    </source>
</evidence>
<dbReference type="PANTHER" id="PTHR11311">
    <property type="entry name" value="SPONDIN"/>
    <property type="match status" value="1"/>
</dbReference>
<organism evidence="7 8">
    <name type="scientific">Lymnaea stagnalis</name>
    <name type="common">Great pond snail</name>
    <name type="synonym">Helix stagnalis</name>
    <dbReference type="NCBI Taxonomy" id="6523"/>
    <lineage>
        <taxon>Eukaryota</taxon>
        <taxon>Metazoa</taxon>
        <taxon>Spiralia</taxon>
        <taxon>Lophotrochozoa</taxon>
        <taxon>Mollusca</taxon>
        <taxon>Gastropoda</taxon>
        <taxon>Heterobranchia</taxon>
        <taxon>Euthyneura</taxon>
        <taxon>Panpulmonata</taxon>
        <taxon>Hygrophila</taxon>
        <taxon>Lymnaeoidea</taxon>
        <taxon>Lymnaeidae</taxon>
        <taxon>Lymnaea</taxon>
    </lineage>
</organism>
<reference evidence="7 8" key="1">
    <citation type="submission" date="2024-04" db="EMBL/GenBank/DDBJ databases">
        <authorList>
            <consortium name="Genoscope - CEA"/>
            <person name="William W."/>
        </authorList>
    </citation>
    <scope>NUCLEOTIDE SEQUENCE [LARGE SCALE GENOMIC DNA]</scope>
</reference>
<dbReference type="Gene3D" id="2.20.100.10">
    <property type="entry name" value="Thrombospondin type-1 (TSP1) repeat"/>
    <property type="match status" value="2"/>
</dbReference>
<evidence type="ECO:0000256" key="4">
    <source>
        <dbReference type="SAM" id="MobiDB-lite"/>
    </source>
</evidence>
<dbReference type="Proteomes" id="UP001497497">
    <property type="component" value="Unassembled WGS sequence"/>
</dbReference>
<keyword evidence="5" id="KW-1133">Transmembrane helix</keyword>
<evidence type="ECO:0000256" key="3">
    <source>
        <dbReference type="ARBA" id="ARBA00023180"/>
    </source>
</evidence>
<feature type="region of interest" description="Disordered" evidence="4">
    <location>
        <begin position="106"/>
        <end position="137"/>
    </location>
</feature>
<name>A0AAV2H4T7_LYMST</name>
<gene>
    <name evidence="7" type="ORF">GSLYS_00002547001</name>
</gene>
<evidence type="ECO:0000313" key="7">
    <source>
        <dbReference type="EMBL" id="CAL1528377.1"/>
    </source>
</evidence>
<comment type="caution">
    <text evidence="7">The sequence shown here is derived from an EMBL/GenBank/DDBJ whole genome shotgun (WGS) entry which is preliminary data.</text>
</comment>
<feature type="transmembrane region" description="Helical" evidence="5">
    <location>
        <begin position="6"/>
        <end position="25"/>
    </location>
</feature>
<evidence type="ECO:0000256" key="2">
    <source>
        <dbReference type="ARBA" id="ARBA00023157"/>
    </source>
</evidence>
<dbReference type="SMART" id="SM00209">
    <property type="entry name" value="TSP1"/>
    <property type="match status" value="2"/>
</dbReference>
<sequence length="434" mass="48829">MDYRSVVRIGGFQPGAILVILALWIPHSVSHLQFKWSVGAWGECEHEGCGPGGRQFRDVWCTLQTGHPVLNANCEEEFKPAVRRECTRPCSQDVVLDNPEVYDKNREPYSPEYNDYENSRRGHVGGKLGPDRDDPAESVGIGSEYDGFGGRDFRPGWYPQDSNPREPPRLPITSATSDVEWVVSQWSSCKLESGTKACGRNSGLRHRNVTCERRDSQMTVAMARCLLDEPMPSTQESCELLCRQDCVVSEYSELSGCDSTCQLTNQTRTRVVIVPPRHRGSHCPDLSEMYSCENCSNSYTYQFSPWLPCISIEGSYSMNAHPLIGYQTREISCLQSKGVLTSLRHCTDKLPFTNLKKHRACVMAQDCQVSDWSPLVPHNSSCIGYDGIIQHGYMVRTRQVLQLPMGNGDPCPSKLVDYIRLNKEDIKALRSCKK</sequence>
<evidence type="ECO:0000256" key="5">
    <source>
        <dbReference type="SAM" id="Phobius"/>
    </source>
</evidence>
<dbReference type="PROSITE" id="PS50092">
    <property type="entry name" value="TSP1"/>
    <property type="match status" value="1"/>
</dbReference>
<proteinExistence type="predicted"/>
<accession>A0AAV2H4T7</accession>
<dbReference type="GO" id="GO:0007155">
    <property type="term" value="P:cell adhesion"/>
    <property type="evidence" value="ECO:0007669"/>
    <property type="project" value="TreeGrafter"/>
</dbReference>
<evidence type="ECO:0000313" key="8">
    <source>
        <dbReference type="Proteomes" id="UP001497497"/>
    </source>
</evidence>
<protein>
    <recommendedName>
        <fullName evidence="6">Spondin-like TSP1 domain-containing protein</fullName>
    </recommendedName>
</protein>
<dbReference type="EMBL" id="CAXITT010000031">
    <property type="protein sequence ID" value="CAL1528377.1"/>
    <property type="molecule type" value="Genomic_DNA"/>
</dbReference>
<dbReference type="PANTHER" id="PTHR11311:SF15">
    <property type="entry name" value="SPONDIN-2"/>
    <property type="match status" value="1"/>
</dbReference>
<keyword evidence="5" id="KW-0812">Transmembrane</keyword>
<keyword evidence="8" id="KW-1185">Reference proteome</keyword>
<feature type="domain" description="Spondin-like TSP1" evidence="6">
    <location>
        <begin position="246"/>
        <end position="294"/>
    </location>
</feature>
<keyword evidence="2" id="KW-1015">Disulfide bond</keyword>
<dbReference type="InterPro" id="IPR044004">
    <property type="entry name" value="TSP1_spondin_dom"/>
</dbReference>
<keyword evidence="1" id="KW-0732">Signal</keyword>